<feature type="binding site" evidence="5">
    <location>
        <position position="125"/>
    </location>
    <ligand>
        <name>ATP</name>
        <dbReference type="ChEBI" id="CHEBI:30616"/>
    </ligand>
</feature>
<dbReference type="GO" id="GO:0005524">
    <property type="term" value="F:ATP binding"/>
    <property type="evidence" value="ECO:0007669"/>
    <property type="project" value="UniProtKB-UniRule"/>
</dbReference>
<dbReference type="PANTHER" id="PTHR43289:SF6">
    <property type="entry name" value="SERINE_THREONINE-PROTEIN KINASE NEKL-3"/>
    <property type="match status" value="1"/>
</dbReference>
<evidence type="ECO:0000256" key="5">
    <source>
        <dbReference type="PROSITE-ProRule" id="PRU10141"/>
    </source>
</evidence>
<feature type="region of interest" description="Disordered" evidence="6">
    <location>
        <begin position="1073"/>
        <end position="1103"/>
    </location>
</feature>
<evidence type="ECO:0000256" key="1">
    <source>
        <dbReference type="ARBA" id="ARBA00022679"/>
    </source>
</evidence>
<dbReference type="PROSITE" id="PS00108">
    <property type="entry name" value="PROTEIN_KINASE_ST"/>
    <property type="match status" value="1"/>
</dbReference>
<dbReference type="SUPFAM" id="SSF56112">
    <property type="entry name" value="Protein kinase-like (PK-like)"/>
    <property type="match status" value="1"/>
</dbReference>
<dbReference type="RefSeq" id="WP_145066186.1">
    <property type="nucleotide sequence ID" value="NZ_CP036287.1"/>
</dbReference>
<evidence type="ECO:0000256" key="3">
    <source>
        <dbReference type="ARBA" id="ARBA00022777"/>
    </source>
</evidence>
<evidence type="ECO:0000256" key="4">
    <source>
        <dbReference type="ARBA" id="ARBA00022840"/>
    </source>
</evidence>
<dbReference type="InterPro" id="IPR000719">
    <property type="entry name" value="Prot_kinase_dom"/>
</dbReference>
<dbReference type="PROSITE" id="PS00107">
    <property type="entry name" value="PROTEIN_KINASE_ATP"/>
    <property type="match status" value="1"/>
</dbReference>
<dbReference type="EC" id="2.7.11.1" evidence="8"/>
<reference evidence="8 9" key="1">
    <citation type="submission" date="2019-02" db="EMBL/GenBank/DDBJ databases">
        <title>Deep-cultivation of Planctomycetes and their phenomic and genomic characterization uncovers novel biology.</title>
        <authorList>
            <person name="Wiegand S."/>
            <person name="Jogler M."/>
            <person name="Boedeker C."/>
            <person name="Pinto D."/>
            <person name="Vollmers J."/>
            <person name="Rivas-Marin E."/>
            <person name="Kohn T."/>
            <person name="Peeters S.H."/>
            <person name="Heuer A."/>
            <person name="Rast P."/>
            <person name="Oberbeckmann S."/>
            <person name="Bunk B."/>
            <person name="Jeske O."/>
            <person name="Meyerdierks A."/>
            <person name="Storesund J.E."/>
            <person name="Kallscheuer N."/>
            <person name="Luecker S."/>
            <person name="Lage O.M."/>
            <person name="Pohl T."/>
            <person name="Merkel B.J."/>
            <person name="Hornburger P."/>
            <person name="Mueller R.-W."/>
            <person name="Bruemmer F."/>
            <person name="Labrenz M."/>
            <person name="Spormann A.M."/>
            <person name="Op den Camp H."/>
            <person name="Overmann J."/>
            <person name="Amann R."/>
            <person name="Jetten M.S.M."/>
            <person name="Mascher T."/>
            <person name="Medema M.H."/>
            <person name="Devos D.P."/>
            <person name="Kaster A.-K."/>
            <person name="Ovreas L."/>
            <person name="Rohde M."/>
            <person name="Galperin M.Y."/>
            <person name="Jogler C."/>
        </authorList>
    </citation>
    <scope>NUCLEOTIDE SEQUENCE [LARGE SCALE GENOMIC DNA]</scope>
    <source>
        <strain evidence="8 9">Pla133</strain>
    </source>
</reference>
<evidence type="ECO:0000256" key="6">
    <source>
        <dbReference type="SAM" id="MobiDB-lite"/>
    </source>
</evidence>
<keyword evidence="1 8" id="KW-0808">Transferase</keyword>
<dbReference type="Gene3D" id="3.30.200.20">
    <property type="entry name" value="Phosphorylase Kinase, domain 1"/>
    <property type="match status" value="1"/>
</dbReference>
<keyword evidence="9" id="KW-1185">Reference proteome</keyword>
<dbReference type="PROSITE" id="PS50011">
    <property type="entry name" value="PROTEIN_KINASE_DOM"/>
    <property type="match status" value="1"/>
</dbReference>
<protein>
    <submittedName>
        <fullName evidence="8">Serine/threonine-protein kinase PK-1</fullName>
        <ecNumber evidence="8">2.7.11.1</ecNumber>
    </submittedName>
</protein>
<evidence type="ECO:0000259" key="7">
    <source>
        <dbReference type="PROSITE" id="PS50011"/>
    </source>
</evidence>
<dbReference type="SUPFAM" id="SSF52540">
    <property type="entry name" value="P-loop containing nucleoside triphosphate hydrolases"/>
    <property type="match status" value="1"/>
</dbReference>
<dbReference type="Gene3D" id="1.25.40.10">
    <property type="entry name" value="Tetratricopeptide repeat domain"/>
    <property type="match status" value="1"/>
</dbReference>
<keyword evidence="2 5" id="KW-0547">Nucleotide-binding</keyword>
<dbReference type="EMBL" id="CP036287">
    <property type="protein sequence ID" value="QDU67755.1"/>
    <property type="molecule type" value="Genomic_DNA"/>
</dbReference>
<dbReference type="InterPro" id="IPR011009">
    <property type="entry name" value="Kinase-like_dom_sf"/>
</dbReference>
<dbReference type="InterPro" id="IPR017441">
    <property type="entry name" value="Protein_kinase_ATP_BS"/>
</dbReference>
<accession>A0A518BLB5</accession>
<dbReference type="Proteomes" id="UP000316921">
    <property type="component" value="Chromosome"/>
</dbReference>
<dbReference type="PANTHER" id="PTHR43289">
    <property type="entry name" value="MITOGEN-ACTIVATED PROTEIN KINASE KINASE KINASE 20-RELATED"/>
    <property type="match status" value="1"/>
</dbReference>
<keyword evidence="4 5" id="KW-0067">ATP-binding</keyword>
<dbReference type="InterPro" id="IPR011990">
    <property type="entry name" value="TPR-like_helical_dom_sf"/>
</dbReference>
<feature type="domain" description="Protein kinase" evidence="7">
    <location>
        <begin position="96"/>
        <end position="356"/>
    </location>
</feature>
<dbReference type="CDD" id="cd14014">
    <property type="entry name" value="STKc_PknB_like"/>
    <property type="match status" value="1"/>
</dbReference>
<evidence type="ECO:0000256" key="2">
    <source>
        <dbReference type="ARBA" id="ARBA00022741"/>
    </source>
</evidence>
<dbReference type="InterPro" id="IPR027417">
    <property type="entry name" value="P-loop_NTPase"/>
</dbReference>
<keyword evidence="3 8" id="KW-0418">Kinase</keyword>
<name>A0A518BLB5_9BACT</name>
<proteinExistence type="predicted"/>
<evidence type="ECO:0000313" key="9">
    <source>
        <dbReference type="Proteomes" id="UP000316921"/>
    </source>
</evidence>
<gene>
    <name evidence="8" type="primary">spk1_2</name>
    <name evidence="8" type="ORF">Pla133_28440</name>
</gene>
<dbReference type="InterPro" id="IPR008271">
    <property type="entry name" value="Ser/Thr_kinase_AS"/>
</dbReference>
<sequence length="1103" mass="118013" precursor="true">MRAFCEVIELPAEGRSPFLEGEYGDDREVLERVHRLLERHASLGSFLLEATRPDPTGERPTIEPLDMVGLFPANAGELDLTRDPSAGLGQLVARRYRLRDVLGSGGFGAVFRADDLLAGRSVAVKLIHPRAGRMHEVFRREIAALRHLRLPGVVSLLDEGVEDGLAFIVMEEVHGEHFPSNVGGSWERLEPAALALLEALGGIHWAGVVHRDVKPSNVLLDGQGILTILDLGVAHEAAALRTTGGGFAGTPLYAAPELFEARSASVASDLYAVGVMLYRALAGEAPHERGPEDQFVDRRTDVAPDSIAEAVPGLAPAVVETIDALLSRRPADRPRSAAEVSARLSGSGSGCTLPWLGSSGDLERSAARVLAGKSLDVGGGPGSGRTRFLRELEHRLQAQGRRTLLIESSSAPFEALLSFLGSNEVASAVTGEDVSQLLERALARQLDDGLVLLCDDPGPIDRWTIALVDALRTRGPVVRVVGEGAPADILLSTLPTQALRGLFAGHDRIFHTRTDAAAELAGRTGGLARNVECELATWVRSGLARWEGGLVSMGRSALSRLASTGHAIPSMRVARGSLRPSQAELLWAVELLGGGGGVELLTRLLRCQVWQVETELGDLVQRGLVRRDPDGSLRALATAADAWGQVAERQAALRGRLADLLAPGAPGRVLHLISAGRLGEVAQEAILVAGRALDGGDVRGAWNTVVEGLAVVRGSERQLDQERRLLRVLLDVGLASATGSKLDEVLYHLARTETYDAEVALIEALARAALCGMQGDGARALRLLEAVDPGEDLGLAMAYHSIRTLAGRYARLEDEALAVRGALAWARRTRDREARARACEQLGWLRYRQGRFACAAAHHARTARLTRSARLELSALLNSASALMEAHRLEQAKDLAERGLDLAARTRHPIQEARALWQLRTLAYRRGAPLAPDLELAAAARELQFPNIEALIFLNEAAFAWRAGSNEVARDLALAAASSWSRVGRRWGQMLALALAAASGDVRGADGEAELVEQARACPIPGMAIQTLGLLAIARGSLDHGARAHLIDRSSAIPRSEWAATREVLSIDEAHAFAGLPSSSPPERGSLRAQSERLDPTATELRP</sequence>
<dbReference type="Gene3D" id="1.10.510.10">
    <property type="entry name" value="Transferase(Phosphotransferase) domain 1"/>
    <property type="match status" value="1"/>
</dbReference>
<evidence type="ECO:0000313" key="8">
    <source>
        <dbReference type="EMBL" id="QDU67755.1"/>
    </source>
</evidence>
<feature type="compositionally biased region" description="Basic and acidic residues" evidence="6">
    <location>
        <begin position="1090"/>
        <end position="1103"/>
    </location>
</feature>
<dbReference type="Pfam" id="PF00069">
    <property type="entry name" value="Pkinase"/>
    <property type="match status" value="1"/>
</dbReference>
<dbReference type="GO" id="GO:0004674">
    <property type="term" value="F:protein serine/threonine kinase activity"/>
    <property type="evidence" value="ECO:0007669"/>
    <property type="project" value="UniProtKB-EC"/>
</dbReference>
<dbReference type="AlphaFoldDB" id="A0A518BLB5"/>
<dbReference type="KEGG" id="pbap:Pla133_28440"/>
<dbReference type="SMART" id="SM00220">
    <property type="entry name" value="S_TKc"/>
    <property type="match status" value="1"/>
</dbReference>
<organism evidence="8 9">
    <name type="scientific">Engelhardtia mirabilis</name>
    <dbReference type="NCBI Taxonomy" id="2528011"/>
    <lineage>
        <taxon>Bacteria</taxon>
        <taxon>Pseudomonadati</taxon>
        <taxon>Planctomycetota</taxon>
        <taxon>Planctomycetia</taxon>
        <taxon>Planctomycetia incertae sedis</taxon>
        <taxon>Engelhardtia</taxon>
    </lineage>
</organism>